<proteinExistence type="inferred from homology"/>
<dbReference type="Gene3D" id="1.10.10.10">
    <property type="entry name" value="Winged helix-like DNA-binding domain superfamily/Winged helix DNA-binding domain"/>
    <property type="match status" value="1"/>
</dbReference>
<dbReference type="PANTHER" id="PTHR30537:SF1">
    <property type="entry name" value="HTH-TYPE TRANSCRIPTIONAL REGULATOR PGRR"/>
    <property type="match status" value="1"/>
</dbReference>
<dbReference type="Gene3D" id="3.40.190.290">
    <property type="match status" value="1"/>
</dbReference>
<keyword evidence="2" id="KW-0805">Transcription regulation</keyword>
<dbReference type="Pfam" id="PF03466">
    <property type="entry name" value="LysR_substrate"/>
    <property type="match status" value="1"/>
</dbReference>
<evidence type="ECO:0000256" key="4">
    <source>
        <dbReference type="ARBA" id="ARBA00023163"/>
    </source>
</evidence>
<dbReference type="InterPro" id="IPR036390">
    <property type="entry name" value="WH_DNA-bd_sf"/>
</dbReference>
<dbReference type="InterPro" id="IPR036388">
    <property type="entry name" value="WH-like_DNA-bd_sf"/>
</dbReference>
<reference evidence="6 7" key="1">
    <citation type="submission" date="2019-08" db="EMBL/GenBank/DDBJ databases">
        <title>Archangium and Cystobacter genomes.</title>
        <authorList>
            <person name="Chen I.-C.K."/>
            <person name="Wielgoss S."/>
        </authorList>
    </citation>
    <scope>NUCLEOTIDE SEQUENCE [LARGE SCALE GENOMIC DNA]</scope>
    <source>
        <strain evidence="6 7">Cbm 6</strain>
    </source>
</reference>
<evidence type="ECO:0000256" key="1">
    <source>
        <dbReference type="ARBA" id="ARBA00009437"/>
    </source>
</evidence>
<dbReference type="PROSITE" id="PS50931">
    <property type="entry name" value="HTH_LYSR"/>
    <property type="match status" value="1"/>
</dbReference>
<evidence type="ECO:0000313" key="7">
    <source>
        <dbReference type="Proteomes" id="UP001611383"/>
    </source>
</evidence>
<dbReference type="InterPro" id="IPR000847">
    <property type="entry name" value="LysR_HTH_N"/>
</dbReference>
<keyword evidence="3" id="KW-0238">DNA-binding</keyword>
<feature type="domain" description="HTH lysR-type" evidence="5">
    <location>
        <begin position="1"/>
        <end position="61"/>
    </location>
</feature>
<comment type="similarity">
    <text evidence="1">Belongs to the LysR transcriptional regulatory family.</text>
</comment>
<dbReference type="InterPro" id="IPR058163">
    <property type="entry name" value="LysR-type_TF_proteobact-type"/>
</dbReference>
<evidence type="ECO:0000313" key="6">
    <source>
        <dbReference type="EMBL" id="WNG45469.1"/>
    </source>
</evidence>
<accession>A0ABY9WQN5</accession>
<keyword evidence="4" id="KW-0804">Transcription</keyword>
<dbReference type="PANTHER" id="PTHR30537">
    <property type="entry name" value="HTH-TYPE TRANSCRIPTIONAL REGULATOR"/>
    <property type="match status" value="1"/>
</dbReference>
<protein>
    <submittedName>
        <fullName evidence="6">LysR family transcriptional regulator</fullName>
    </submittedName>
</protein>
<organism evidence="6 7">
    <name type="scientific">Archangium minus</name>
    <dbReference type="NCBI Taxonomy" id="83450"/>
    <lineage>
        <taxon>Bacteria</taxon>
        <taxon>Pseudomonadati</taxon>
        <taxon>Myxococcota</taxon>
        <taxon>Myxococcia</taxon>
        <taxon>Myxococcales</taxon>
        <taxon>Cystobacterineae</taxon>
        <taxon>Archangiaceae</taxon>
        <taxon>Archangium</taxon>
    </lineage>
</organism>
<keyword evidence="7" id="KW-1185">Reference proteome</keyword>
<dbReference type="SUPFAM" id="SSF53850">
    <property type="entry name" value="Periplasmic binding protein-like II"/>
    <property type="match status" value="1"/>
</dbReference>
<dbReference type="CDD" id="cd08474">
    <property type="entry name" value="PBP2_CrgA_like_5"/>
    <property type="match status" value="1"/>
</dbReference>
<dbReference type="EMBL" id="CP043494">
    <property type="protein sequence ID" value="WNG45469.1"/>
    <property type="molecule type" value="Genomic_DNA"/>
</dbReference>
<evidence type="ECO:0000256" key="3">
    <source>
        <dbReference type="ARBA" id="ARBA00023125"/>
    </source>
</evidence>
<gene>
    <name evidence="6" type="ORF">F0U60_16200</name>
</gene>
<dbReference type="Pfam" id="PF00126">
    <property type="entry name" value="HTH_1"/>
    <property type="match status" value="1"/>
</dbReference>
<dbReference type="Proteomes" id="UP001611383">
    <property type="component" value="Chromosome"/>
</dbReference>
<evidence type="ECO:0000259" key="5">
    <source>
        <dbReference type="PROSITE" id="PS50931"/>
    </source>
</evidence>
<dbReference type="InterPro" id="IPR005119">
    <property type="entry name" value="LysR_subst-bd"/>
</dbReference>
<name>A0ABY9WQN5_9BACT</name>
<evidence type="ECO:0000256" key="2">
    <source>
        <dbReference type="ARBA" id="ARBA00023015"/>
    </source>
</evidence>
<sequence>MRGSEFAELAAFVAVAEERSFRRAAARLGMMPSTLSHSLRALETRLGVRLLHRTTRSVSPTEAGERLLSQLTPAFGDIARAIETVNDFRGRPAGTVRLNVPRMAAMMVLAPMLGRFAQAYPEVTLEVAVEDGFVDIVDRRFDAGIRLGEHVGREMISVRVSPDMRTAIVGSPAYFREHAPPRTPSDLKKHRCIGYRHISSGVVYRWELERAGETHTLAVSGPLVLDDPDLMTAAALEGVGLAYAVEAHVTDHLQQGRLIRVLEDWSPSFPGFFLYYPSRRHIPAALRALIEMLKV</sequence>
<dbReference type="SUPFAM" id="SSF46785">
    <property type="entry name" value="Winged helix' DNA-binding domain"/>
    <property type="match status" value="1"/>
</dbReference>